<evidence type="ECO:0000256" key="13">
    <source>
        <dbReference type="HAMAP-Rule" id="MF_00102"/>
    </source>
</evidence>
<keyword evidence="3 13" id="KW-0028">Amino-acid biosynthesis</keyword>
<dbReference type="PANTHER" id="PTHR20836:SF0">
    <property type="entry name" value="4-HYDROXY-TETRAHYDRODIPICOLINATE REDUCTASE 1, CHLOROPLASTIC-RELATED"/>
    <property type="match status" value="1"/>
</dbReference>
<evidence type="ECO:0000256" key="14">
    <source>
        <dbReference type="SAM" id="MobiDB-lite"/>
    </source>
</evidence>
<dbReference type="InterPro" id="IPR023940">
    <property type="entry name" value="DHDPR_bac"/>
</dbReference>
<dbReference type="PANTHER" id="PTHR20836">
    <property type="entry name" value="DIHYDRODIPICOLINATE REDUCTASE"/>
    <property type="match status" value="1"/>
</dbReference>
<evidence type="ECO:0000313" key="17">
    <source>
        <dbReference type="EMBL" id="MBW6401498.1"/>
    </source>
</evidence>
<evidence type="ECO:0000256" key="4">
    <source>
        <dbReference type="ARBA" id="ARBA00022857"/>
    </source>
</evidence>
<comment type="function">
    <text evidence="13">Catalyzes the conversion of 4-hydroxy-tetrahydrodipicolinate (HTPA) to tetrahydrodipicolinate.</text>
</comment>
<comment type="catalytic activity">
    <reaction evidence="12 13">
        <text>(S)-2,3,4,5-tetrahydrodipicolinate + NAD(+) + H2O = (2S,4S)-4-hydroxy-2,3,4,5-tetrahydrodipicolinate + NADH + H(+)</text>
        <dbReference type="Rhea" id="RHEA:35323"/>
        <dbReference type="ChEBI" id="CHEBI:15377"/>
        <dbReference type="ChEBI" id="CHEBI:15378"/>
        <dbReference type="ChEBI" id="CHEBI:16845"/>
        <dbReference type="ChEBI" id="CHEBI:57540"/>
        <dbReference type="ChEBI" id="CHEBI:57945"/>
        <dbReference type="ChEBI" id="CHEBI:67139"/>
        <dbReference type="EC" id="1.17.1.8"/>
    </reaction>
</comment>
<evidence type="ECO:0000256" key="7">
    <source>
        <dbReference type="ARBA" id="ARBA00023027"/>
    </source>
</evidence>
<evidence type="ECO:0000256" key="11">
    <source>
        <dbReference type="ARBA" id="ARBA00049080"/>
    </source>
</evidence>
<dbReference type="Pfam" id="PF05173">
    <property type="entry name" value="DapB_C"/>
    <property type="match status" value="1"/>
</dbReference>
<keyword evidence="6 13" id="KW-0560">Oxidoreductase</keyword>
<feature type="binding site" evidence="13">
    <location>
        <begin position="125"/>
        <end position="127"/>
    </location>
    <ligand>
        <name>NAD(+)</name>
        <dbReference type="ChEBI" id="CHEBI:57540"/>
    </ligand>
</feature>
<keyword evidence="5 13" id="KW-0220">Diaminopimelate biosynthesis</keyword>
<evidence type="ECO:0000313" key="18">
    <source>
        <dbReference type="Proteomes" id="UP001196565"/>
    </source>
</evidence>
<evidence type="ECO:0000256" key="9">
    <source>
        <dbReference type="ARBA" id="ARBA00037922"/>
    </source>
</evidence>
<feature type="domain" description="Dihydrodipicolinate reductase C-terminal" evidence="16">
    <location>
        <begin position="155"/>
        <end position="293"/>
    </location>
</feature>
<feature type="binding site" evidence="13">
    <location>
        <begin position="193"/>
        <end position="194"/>
    </location>
    <ligand>
        <name>(S)-2,3,4,5-tetrahydrodipicolinate</name>
        <dbReference type="ChEBI" id="CHEBI:16845"/>
    </ligand>
</feature>
<keyword evidence="4 13" id="KW-0521">NADP</keyword>
<comment type="similarity">
    <text evidence="1 13">Belongs to the DapB family.</text>
</comment>
<proteinExistence type="inferred from homology"/>
<evidence type="ECO:0000256" key="12">
    <source>
        <dbReference type="ARBA" id="ARBA00049396"/>
    </source>
</evidence>
<comment type="catalytic activity">
    <reaction evidence="11 13">
        <text>(S)-2,3,4,5-tetrahydrodipicolinate + NADP(+) + H2O = (2S,4S)-4-hydroxy-2,3,4,5-tetrahydrodipicolinate + NADPH + H(+)</text>
        <dbReference type="Rhea" id="RHEA:35331"/>
        <dbReference type="ChEBI" id="CHEBI:15377"/>
        <dbReference type="ChEBI" id="CHEBI:15378"/>
        <dbReference type="ChEBI" id="CHEBI:16845"/>
        <dbReference type="ChEBI" id="CHEBI:57783"/>
        <dbReference type="ChEBI" id="CHEBI:58349"/>
        <dbReference type="ChEBI" id="CHEBI:67139"/>
        <dbReference type="EC" id="1.17.1.8"/>
    </reaction>
</comment>
<feature type="binding site" evidence="13">
    <location>
        <position position="184"/>
    </location>
    <ligand>
        <name>(S)-2,3,4,5-tetrahydrodipicolinate</name>
        <dbReference type="ChEBI" id="CHEBI:16845"/>
    </ligand>
</feature>
<dbReference type="NCBIfam" id="TIGR00036">
    <property type="entry name" value="dapB"/>
    <property type="match status" value="1"/>
</dbReference>
<dbReference type="EMBL" id="JAHYBZ010000012">
    <property type="protein sequence ID" value="MBW6401498.1"/>
    <property type="molecule type" value="Genomic_DNA"/>
</dbReference>
<dbReference type="PIRSF" id="PIRSF000161">
    <property type="entry name" value="DHPR"/>
    <property type="match status" value="1"/>
</dbReference>
<gene>
    <name evidence="13 17" type="primary">dapB</name>
    <name evidence="17" type="ORF">KPL78_26845</name>
</gene>
<evidence type="ECO:0000256" key="3">
    <source>
        <dbReference type="ARBA" id="ARBA00022605"/>
    </source>
</evidence>
<dbReference type="GO" id="GO:0008839">
    <property type="term" value="F:4-hydroxy-tetrahydrodipicolinate reductase"/>
    <property type="evidence" value="ECO:0007669"/>
    <property type="project" value="UniProtKB-EC"/>
</dbReference>
<keyword evidence="8 13" id="KW-0457">Lysine biosynthesis</keyword>
<dbReference type="Gene3D" id="3.30.360.10">
    <property type="entry name" value="Dihydrodipicolinate Reductase, domain 2"/>
    <property type="match status" value="1"/>
</dbReference>
<organism evidence="17 18">
    <name type="scientific">Roseomonas alba</name>
    <dbReference type="NCBI Taxonomy" id="2846776"/>
    <lineage>
        <taxon>Bacteria</taxon>
        <taxon>Pseudomonadati</taxon>
        <taxon>Pseudomonadota</taxon>
        <taxon>Alphaproteobacteria</taxon>
        <taxon>Acetobacterales</taxon>
        <taxon>Roseomonadaceae</taxon>
        <taxon>Roseomonas</taxon>
    </lineage>
</organism>
<evidence type="ECO:0000256" key="6">
    <source>
        <dbReference type="ARBA" id="ARBA00023002"/>
    </source>
</evidence>
<dbReference type="InterPro" id="IPR000846">
    <property type="entry name" value="DapB_N"/>
</dbReference>
<comment type="caution">
    <text evidence="13">Lacks conserved residue(s) required for the propagation of feature annotation.</text>
</comment>
<keyword evidence="7 13" id="KW-0520">NAD</keyword>
<accession>A0ABS7AH54</accession>
<feature type="binding site" evidence="13">
    <location>
        <begin position="149"/>
        <end position="152"/>
    </location>
    <ligand>
        <name>NAD(+)</name>
        <dbReference type="ChEBI" id="CHEBI:57540"/>
    </ligand>
</feature>
<comment type="subunit">
    <text evidence="13">Homotetramer.</text>
</comment>
<feature type="region of interest" description="Disordered" evidence="14">
    <location>
        <begin position="1"/>
        <end position="27"/>
    </location>
</feature>
<dbReference type="InterPro" id="IPR022663">
    <property type="entry name" value="DapB_C"/>
</dbReference>
<evidence type="ECO:0000256" key="10">
    <source>
        <dbReference type="ARBA" id="ARBA00038983"/>
    </source>
</evidence>
<comment type="subcellular location">
    <subcellularLocation>
        <location evidence="13">Cytoplasm</location>
    </subcellularLocation>
</comment>
<evidence type="ECO:0000256" key="1">
    <source>
        <dbReference type="ARBA" id="ARBA00006642"/>
    </source>
</evidence>
<evidence type="ECO:0000256" key="5">
    <source>
        <dbReference type="ARBA" id="ARBA00022915"/>
    </source>
</evidence>
<dbReference type="Gene3D" id="3.40.50.720">
    <property type="entry name" value="NAD(P)-binding Rossmann-like Domain"/>
    <property type="match status" value="1"/>
</dbReference>
<evidence type="ECO:0000256" key="2">
    <source>
        <dbReference type="ARBA" id="ARBA00022490"/>
    </source>
</evidence>
<feature type="domain" description="Dihydrodipicolinate reductase N-terminal" evidence="15">
    <location>
        <begin position="39"/>
        <end position="152"/>
    </location>
</feature>
<keyword evidence="2 13" id="KW-0963">Cytoplasm</keyword>
<name>A0ABS7AH54_9PROT</name>
<keyword evidence="18" id="KW-1185">Reference proteome</keyword>
<feature type="binding site" evidence="13">
    <location>
        <position position="71"/>
    </location>
    <ligand>
        <name>NADP(+)</name>
        <dbReference type="ChEBI" id="CHEBI:58349"/>
    </ligand>
</feature>
<comment type="pathway">
    <text evidence="9 13">Amino-acid biosynthesis; L-lysine biosynthesis via DAP pathway; (S)-tetrahydrodipicolinate from L-aspartate: step 4/4.</text>
</comment>
<sequence length="295" mass="30320">MTRPRSVPPCPRRAQGDDPPRKRTGAPCARARKERAVTIRIGIAGIAGRMGRLLAEETEVAGAVLAGGTVRPGAPIATLPAGLPVLPDIVALCAASDVVVDFTHAHAARAHALAAAETGTALVLGSSGLSATDEEAVAEAAKRVPIVYAASFAPGVTLFLAVAERMAAALPPEQYDAEIVEMHHRQKVDAPSGTAIALGRAVAAGRGTTLEEAGRESGRDGHCGARGTGAIGFAALRGGQVVGEHTLIFAAASEHISLTHRNFDRRVYAAGAVRAAFWVQGKAPGLYAMRDVLGM</sequence>
<evidence type="ECO:0000259" key="15">
    <source>
        <dbReference type="Pfam" id="PF01113"/>
    </source>
</evidence>
<dbReference type="CDD" id="cd02274">
    <property type="entry name" value="DHDPR_N"/>
    <property type="match status" value="1"/>
</dbReference>
<feature type="binding site" evidence="13">
    <location>
        <begin position="45"/>
        <end position="50"/>
    </location>
    <ligand>
        <name>NAD(+)</name>
        <dbReference type="ChEBI" id="CHEBI:57540"/>
    </ligand>
</feature>
<dbReference type="EC" id="1.17.1.8" evidence="10 13"/>
<dbReference type="Pfam" id="PF01113">
    <property type="entry name" value="DapB_N"/>
    <property type="match status" value="1"/>
</dbReference>
<comment type="caution">
    <text evidence="17">The sequence shown here is derived from an EMBL/GenBank/DDBJ whole genome shotgun (WGS) entry which is preliminary data.</text>
</comment>
<dbReference type="HAMAP" id="MF_00102">
    <property type="entry name" value="DapB"/>
    <property type="match status" value="1"/>
</dbReference>
<feature type="active site" description="Proton donor" evidence="13">
    <location>
        <position position="187"/>
    </location>
</feature>
<dbReference type="SUPFAM" id="SSF55347">
    <property type="entry name" value="Glyceraldehyde-3-phosphate dehydrogenase-like, C-terminal domain"/>
    <property type="match status" value="1"/>
</dbReference>
<dbReference type="Proteomes" id="UP001196565">
    <property type="component" value="Unassembled WGS sequence"/>
</dbReference>
<feature type="active site" description="Proton donor/acceptor" evidence="13">
    <location>
        <position position="183"/>
    </location>
</feature>
<evidence type="ECO:0000259" key="16">
    <source>
        <dbReference type="Pfam" id="PF05173"/>
    </source>
</evidence>
<protein>
    <recommendedName>
        <fullName evidence="10 13">4-hydroxy-tetrahydrodipicolinate reductase</fullName>
        <shortName evidence="13">HTPA reductase</shortName>
        <ecNumber evidence="10 13">1.17.1.8</ecNumber>
    </recommendedName>
</protein>
<feature type="compositionally biased region" description="Pro residues" evidence="14">
    <location>
        <begin position="1"/>
        <end position="11"/>
    </location>
</feature>
<reference evidence="17 18" key="1">
    <citation type="submission" date="2021-07" db="EMBL/GenBank/DDBJ databases">
        <authorList>
            <person name="So Y."/>
        </authorList>
    </citation>
    <scope>NUCLEOTIDE SEQUENCE [LARGE SCALE GENOMIC DNA]</scope>
    <source>
        <strain evidence="17 18">HJA6</strain>
    </source>
</reference>
<dbReference type="SUPFAM" id="SSF51735">
    <property type="entry name" value="NAD(P)-binding Rossmann-fold domains"/>
    <property type="match status" value="1"/>
</dbReference>
<evidence type="ECO:0000256" key="8">
    <source>
        <dbReference type="ARBA" id="ARBA00023154"/>
    </source>
</evidence>
<dbReference type="InterPro" id="IPR022664">
    <property type="entry name" value="DapB_N_CS"/>
</dbReference>
<comment type="caution">
    <text evidence="13">Was originally thought to be a dihydrodipicolinate reductase (DHDPR), catalyzing the conversion of dihydrodipicolinate to tetrahydrodipicolinate. However, it was shown in E.coli that the substrate of the enzymatic reaction is not dihydrodipicolinate (DHDP) but in fact (2S,4S)-4-hydroxy-2,3,4,5-tetrahydrodipicolinic acid (HTPA), the product released by the DapA-catalyzed reaction.</text>
</comment>
<dbReference type="PROSITE" id="PS01298">
    <property type="entry name" value="DAPB"/>
    <property type="match status" value="1"/>
</dbReference>
<dbReference type="InterPro" id="IPR036291">
    <property type="entry name" value="NAD(P)-bd_dom_sf"/>
</dbReference>